<evidence type="ECO:0000256" key="3">
    <source>
        <dbReference type="ARBA" id="ARBA00022692"/>
    </source>
</evidence>
<feature type="domain" description="ABC3 transporter permease C-terminal" evidence="8">
    <location>
        <begin position="284"/>
        <end position="396"/>
    </location>
</feature>
<reference evidence="10 11" key="1">
    <citation type="submission" date="2019-11" db="EMBL/GenBank/DDBJ databases">
        <title>Draft genome sequences of five Paenibacillus species of dairy origin.</title>
        <authorList>
            <person name="Olajide A.M."/>
            <person name="Chen S."/>
            <person name="Lapointe G."/>
        </authorList>
    </citation>
    <scope>NUCLEOTIDE SEQUENCE [LARGE SCALE GENOMIC DNA]</scope>
    <source>
        <strain evidence="10 11">3CT49</strain>
    </source>
</reference>
<dbReference type="EMBL" id="WNZZ01000003">
    <property type="protein sequence ID" value="MUG21945.1"/>
    <property type="molecule type" value="Genomic_DNA"/>
</dbReference>
<organism evidence="10 11">
    <name type="scientific">Paenibacillus macerans</name>
    <name type="common">Bacillus macerans</name>
    <dbReference type="NCBI Taxonomy" id="44252"/>
    <lineage>
        <taxon>Bacteria</taxon>
        <taxon>Bacillati</taxon>
        <taxon>Bacillota</taxon>
        <taxon>Bacilli</taxon>
        <taxon>Bacillales</taxon>
        <taxon>Paenibacillaceae</taxon>
        <taxon>Paenibacillus</taxon>
    </lineage>
</organism>
<comment type="subcellular location">
    <subcellularLocation>
        <location evidence="1">Cell membrane</location>
        <topology evidence="1">Multi-pass membrane protein</topology>
    </subcellularLocation>
</comment>
<feature type="transmembrane region" description="Helical" evidence="7">
    <location>
        <begin position="369"/>
        <end position="389"/>
    </location>
</feature>
<keyword evidence="4 7" id="KW-1133">Transmembrane helix</keyword>
<name>A0A6N8EQN6_PAEMA</name>
<dbReference type="GO" id="GO:0022857">
    <property type="term" value="F:transmembrane transporter activity"/>
    <property type="evidence" value="ECO:0007669"/>
    <property type="project" value="TreeGrafter"/>
</dbReference>
<dbReference type="RefSeq" id="WP_036620017.1">
    <property type="nucleotide sequence ID" value="NZ_BGML01000011.1"/>
</dbReference>
<keyword evidence="3 7" id="KW-0812">Transmembrane</keyword>
<dbReference type="GO" id="GO:0005886">
    <property type="term" value="C:plasma membrane"/>
    <property type="evidence" value="ECO:0007669"/>
    <property type="project" value="UniProtKB-SubCell"/>
</dbReference>
<feature type="transmembrane region" description="Helical" evidence="7">
    <location>
        <begin position="324"/>
        <end position="349"/>
    </location>
</feature>
<dbReference type="PANTHER" id="PTHR30572:SF4">
    <property type="entry name" value="ABC TRANSPORTER PERMEASE YTRF"/>
    <property type="match status" value="1"/>
</dbReference>
<keyword evidence="5 7" id="KW-0472">Membrane</keyword>
<keyword evidence="2" id="KW-1003">Cell membrane</keyword>
<dbReference type="InterPro" id="IPR025857">
    <property type="entry name" value="MacB_PCD"/>
</dbReference>
<evidence type="ECO:0000256" key="7">
    <source>
        <dbReference type="SAM" id="Phobius"/>
    </source>
</evidence>
<accession>A0A6N8EQN6</accession>
<evidence type="ECO:0000256" key="2">
    <source>
        <dbReference type="ARBA" id="ARBA00022475"/>
    </source>
</evidence>
<dbReference type="GeneID" id="77011670"/>
<dbReference type="InterPro" id="IPR050250">
    <property type="entry name" value="Macrolide_Exporter_MacB"/>
</dbReference>
<evidence type="ECO:0000313" key="11">
    <source>
        <dbReference type="Proteomes" id="UP000442469"/>
    </source>
</evidence>
<feature type="transmembrane region" description="Helical" evidence="7">
    <location>
        <begin position="21"/>
        <end position="42"/>
    </location>
</feature>
<dbReference type="PANTHER" id="PTHR30572">
    <property type="entry name" value="MEMBRANE COMPONENT OF TRANSPORTER-RELATED"/>
    <property type="match status" value="1"/>
</dbReference>
<evidence type="ECO:0000256" key="6">
    <source>
        <dbReference type="ARBA" id="ARBA00038076"/>
    </source>
</evidence>
<protein>
    <submittedName>
        <fullName evidence="10">FtsX-like permease family protein</fullName>
    </submittedName>
</protein>
<dbReference type="InterPro" id="IPR003838">
    <property type="entry name" value="ABC3_permease_C"/>
</dbReference>
<dbReference type="Proteomes" id="UP000442469">
    <property type="component" value="Unassembled WGS sequence"/>
</dbReference>
<sequence length="403" mass="43940">MNMLETIRVALSSLRGNLLRTVLTMLGIIIGIGAVIAIMAIGRGTTASITKEINGLGSNLLMIYPYIPYDEDNWMTMAQPKDFTLEDVKAMKKLPSVADVAPSAMSSAKVTWNRQVLNAQIEGTSGAFYRVKKQSLAYGRTFTSIEEDNRVNVAILGSDAAQTLFGQSSAKTIGETIQIKDIPFKVVGIMSPADAMRSYTNKQIYIPITTGMNMFGQMDIQEMNASAVTFDKIDQARAEIQQLLRSSHKLKPADQDDFQIMTQSEIMQMSTGVNDTMNLLLLGVAIISLIIGGVGIMNIMLVSVTERTREIGIRKAIGAQRSNILTQFLTESVFISLIGGIIGIFAGIGGAKLLEKFASMPIEFSYEPIIYSFTSSVLVGIVFGVYPALKASKLKPIDALRYE</sequence>
<dbReference type="AlphaFoldDB" id="A0A6N8EQN6"/>
<gene>
    <name evidence="10" type="ORF">GNQ08_05815</name>
</gene>
<dbReference type="OrthoDB" id="9770036at2"/>
<evidence type="ECO:0000259" key="9">
    <source>
        <dbReference type="Pfam" id="PF12704"/>
    </source>
</evidence>
<comment type="similarity">
    <text evidence="6">Belongs to the ABC-4 integral membrane protein family.</text>
</comment>
<evidence type="ECO:0000256" key="1">
    <source>
        <dbReference type="ARBA" id="ARBA00004651"/>
    </source>
</evidence>
<evidence type="ECO:0000256" key="5">
    <source>
        <dbReference type="ARBA" id="ARBA00023136"/>
    </source>
</evidence>
<evidence type="ECO:0000259" key="8">
    <source>
        <dbReference type="Pfam" id="PF02687"/>
    </source>
</evidence>
<dbReference type="Pfam" id="PF02687">
    <property type="entry name" value="FtsX"/>
    <property type="match status" value="1"/>
</dbReference>
<comment type="caution">
    <text evidence="10">The sequence shown here is derived from an EMBL/GenBank/DDBJ whole genome shotgun (WGS) entry which is preliminary data.</text>
</comment>
<proteinExistence type="inferred from homology"/>
<feature type="domain" description="MacB-like periplasmic core" evidence="9">
    <location>
        <begin position="21"/>
        <end position="243"/>
    </location>
</feature>
<dbReference type="Pfam" id="PF12704">
    <property type="entry name" value="MacB_PCD"/>
    <property type="match status" value="1"/>
</dbReference>
<evidence type="ECO:0000313" key="10">
    <source>
        <dbReference type="EMBL" id="MUG21945.1"/>
    </source>
</evidence>
<feature type="transmembrane region" description="Helical" evidence="7">
    <location>
        <begin position="279"/>
        <end position="304"/>
    </location>
</feature>
<evidence type="ECO:0000256" key="4">
    <source>
        <dbReference type="ARBA" id="ARBA00022989"/>
    </source>
</evidence>